<keyword evidence="1" id="KW-0418">Kinase</keyword>
<organism evidence="1 2">
    <name type="scientific">Dorcoceras hygrometricum</name>
    <dbReference type="NCBI Taxonomy" id="472368"/>
    <lineage>
        <taxon>Eukaryota</taxon>
        <taxon>Viridiplantae</taxon>
        <taxon>Streptophyta</taxon>
        <taxon>Embryophyta</taxon>
        <taxon>Tracheophyta</taxon>
        <taxon>Spermatophyta</taxon>
        <taxon>Magnoliopsida</taxon>
        <taxon>eudicotyledons</taxon>
        <taxon>Gunneridae</taxon>
        <taxon>Pentapetalae</taxon>
        <taxon>asterids</taxon>
        <taxon>lamiids</taxon>
        <taxon>Lamiales</taxon>
        <taxon>Gesneriaceae</taxon>
        <taxon>Didymocarpoideae</taxon>
        <taxon>Trichosporeae</taxon>
        <taxon>Loxocarpinae</taxon>
        <taxon>Dorcoceras</taxon>
    </lineage>
</organism>
<name>A0A2Z7DF81_9LAMI</name>
<evidence type="ECO:0000313" key="2">
    <source>
        <dbReference type="Proteomes" id="UP000250235"/>
    </source>
</evidence>
<keyword evidence="2" id="KW-1185">Reference proteome</keyword>
<evidence type="ECO:0000313" key="1">
    <source>
        <dbReference type="EMBL" id="KZV58587.1"/>
    </source>
</evidence>
<dbReference type="GO" id="GO:0016301">
    <property type="term" value="F:kinase activity"/>
    <property type="evidence" value="ECO:0007669"/>
    <property type="project" value="UniProtKB-KW"/>
</dbReference>
<proteinExistence type="predicted"/>
<reference evidence="1 2" key="1">
    <citation type="journal article" date="2015" name="Proc. Natl. Acad. Sci. U.S.A.">
        <title>The resurrection genome of Boea hygrometrica: A blueprint for survival of dehydration.</title>
        <authorList>
            <person name="Xiao L."/>
            <person name="Yang G."/>
            <person name="Zhang L."/>
            <person name="Yang X."/>
            <person name="Zhao S."/>
            <person name="Ji Z."/>
            <person name="Zhou Q."/>
            <person name="Hu M."/>
            <person name="Wang Y."/>
            <person name="Chen M."/>
            <person name="Xu Y."/>
            <person name="Jin H."/>
            <person name="Xiao X."/>
            <person name="Hu G."/>
            <person name="Bao F."/>
            <person name="Hu Y."/>
            <person name="Wan P."/>
            <person name="Li L."/>
            <person name="Deng X."/>
            <person name="Kuang T."/>
            <person name="Xiang C."/>
            <person name="Zhu J.K."/>
            <person name="Oliver M.J."/>
            <person name="He Y."/>
        </authorList>
    </citation>
    <scope>NUCLEOTIDE SEQUENCE [LARGE SCALE GENOMIC DNA]</scope>
    <source>
        <strain evidence="2">cv. XS01</strain>
    </source>
</reference>
<accession>A0A2Z7DF81</accession>
<keyword evidence="1" id="KW-0808">Transferase</keyword>
<dbReference type="AlphaFoldDB" id="A0A2Z7DF81"/>
<dbReference type="Proteomes" id="UP000250235">
    <property type="component" value="Unassembled WGS sequence"/>
</dbReference>
<gene>
    <name evidence="1" type="ORF">F511_11879</name>
</gene>
<sequence length="117" mass="13289">MRKNPRAGFCEKFDELDVNLVEEEQMSRVYSISLHRTQGTTLSEAFTTATDLCPTDRGYIKSRSKQHHVSGVLERKQNTSADVQPKQRVVLVTSLHTHVTADVQAGRAPRCELVYMR</sequence>
<protein>
    <submittedName>
        <fullName evidence="1">Bifunctional aspartokinase/homoserine dehydrogenase</fullName>
    </submittedName>
</protein>
<dbReference type="EMBL" id="KQ986637">
    <property type="protein sequence ID" value="KZV58587.1"/>
    <property type="molecule type" value="Genomic_DNA"/>
</dbReference>